<evidence type="ECO:0000313" key="8">
    <source>
        <dbReference type="EMBL" id="CAB4646019.1"/>
    </source>
</evidence>
<dbReference type="GO" id="GO:0016020">
    <property type="term" value="C:membrane"/>
    <property type="evidence" value="ECO:0007669"/>
    <property type="project" value="InterPro"/>
</dbReference>
<dbReference type="PANTHER" id="PTHR33695:SF1">
    <property type="entry name" value="LIPOPROTEIN SIGNAL PEPTIDASE"/>
    <property type="match status" value="1"/>
</dbReference>
<evidence type="ECO:0000256" key="1">
    <source>
        <dbReference type="ARBA" id="ARBA00022475"/>
    </source>
</evidence>
<dbReference type="HAMAP" id="MF_00161">
    <property type="entry name" value="LspA"/>
    <property type="match status" value="1"/>
</dbReference>
<dbReference type="GO" id="GO:0004190">
    <property type="term" value="F:aspartic-type endopeptidase activity"/>
    <property type="evidence" value="ECO:0007669"/>
    <property type="project" value="InterPro"/>
</dbReference>
<evidence type="ECO:0000256" key="5">
    <source>
        <dbReference type="ARBA" id="ARBA00022989"/>
    </source>
</evidence>
<dbReference type="InterPro" id="IPR001872">
    <property type="entry name" value="Peptidase_A8"/>
</dbReference>
<accession>A0A6J6KDX2</accession>
<dbReference type="GO" id="GO:0006508">
    <property type="term" value="P:proteolysis"/>
    <property type="evidence" value="ECO:0007669"/>
    <property type="project" value="UniProtKB-KW"/>
</dbReference>
<protein>
    <submittedName>
        <fullName evidence="8">Unannotated protein</fullName>
    </submittedName>
</protein>
<keyword evidence="6 7" id="KW-0472">Membrane</keyword>
<keyword evidence="5 7" id="KW-1133">Transmembrane helix</keyword>
<organism evidence="8">
    <name type="scientific">freshwater metagenome</name>
    <dbReference type="NCBI Taxonomy" id="449393"/>
    <lineage>
        <taxon>unclassified sequences</taxon>
        <taxon>metagenomes</taxon>
        <taxon>ecological metagenomes</taxon>
    </lineage>
</organism>
<evidence type="ECO:0000256" key="3">
    <source>
        <dbReference type="ARBA" id="ARBA00022692"/>
    </source>
</evidence>
<evidence type="ECO:0000256" key="2">
    <source>
        <dbReference type="ARBA" id="ARBA00022670"/>
    </source>
</evidence>
<gene>
    <name evidence="8" type="ORF">UFOPK2234_00193</name>
</gene>
<proteinExistence type="inferred from homology"/>
<keyword evidence="2" id="KW-0645">Protease</keyword>
<keyword evidence="3 7" id="KW-0812">Transmembrane</keyword>
<evidence type="ECO:0000256" key="7">
    <source>
        <dbReference type="SAM" id="Phobius"/>
    </source>
</evidence>
<dbReference type="AlphaFoldDB" id="A0A6J6KDX2"/>
<keyword evidence="4" id="KW-0378">Hydrolase</keyword>
<sequence length="154" mass="16935">MLAVTALIVFAFDYLTKTLAIEHLSSQPKQIIGEFLQLRLTYNSGAAFSLATSGTIFLSTFAIIVCAVIFFYGRKVASNRWAFALGLALGGIFGNLSDRIFRDPGRLQGEVVDWIELPNWPIFNIADMAVVGAAILISILSFKNVAFDKPQEKK</sequence>
<feature type="transmembrane region" description="Helical" evidence="7">
    <location>
        <begin position="44"/>
        <end position="72"/>
    </location>
</feature>
<evidence type="ECO:0000256" key="4">
    <source>
        <dbReference type="ARBA" id="ARBA00022801"/>
    </source>
</evidence>
<feature type="transmembrane region" description="Helical" evidence="7">
    <location>
        <begin position="121"/>
        <end position="142"/>
    </location>
</feature>
<dbReference type="Pfam" id="PF01252">
    <property type="entry name" value="Peptidase_A8"/>
    <property type="match status" value="1"/>
</dbReference>
<dbReference type="PANTHER" id="PTHR33695">
    <property type="entry name" value="LIPOPROTEIN SIGNAL PEPTIDASE"/>
    <property type="match status" value="1"/>
</dbReference>
<reference evidence="8" key="1">
    <citation type="submission" date="2020-05" db="EMBL/GenBank/DDBJ databases">
        <authorList>
            <person name="Chiriac C."/>
            <person name="Salcher M."/>
            <person name="Ghai R."/>
            <person name="Kavagutti S V."/>
        </authorList>
    </citation>
    <scope>NUCLEOTIDE SEQUENCE</scope>
</reference>
<keyword evidence="1" id="KW-1003">Cell membrane</keyword>
<name>A0A6J6KDX2_9ZZZZ</name>
<evidence type="ECO:0000256" key="6">
    <source>
        <dbReference type="ARBA" id="ARBA00023136"/>
    </source>
</evidence>
<dbReference type="PRINTS" id="PR00781">
    <property type="entry name" value="LIPOSIGPTASE"/>
</dbReference>
<dbReference type="EMBL" id="CAEZWG010000020">
    <property type="protein sequence ID" value="CAB4646019.1"/>
    <property type="molecule type" value="Genomic_DNA"/>
</dbReference>
<feature type="transmembrane region" description="Helical" evidence="7">
    <location>
        <begin position="81"/>
        <end position="101"/>
    </location>
</feature>